<dbReference type="AlphaFoldDB" id="A0A4Q8M001"/>
<dbReference type="EMBL" id="SHMF01000001">
    <property type="protein sequence ID" value="TAA37907.1"/>
    <property type="molecule type" value="Genomic_DNA"/>
</dbReference>
<evidence type="ECO:0000313" key="3">
    <source>
        <dbReference type="Proteomes" id="UP000292087"/>
    </source>
</evidence>
<comment type="caution">
    <text evidence="2">The sequence shown here is derived from an EMBL/GenBank/DDBJ whole genome shotgun (WGS) entry which is preliminary data.</text>
</comment>
<keyword evidence="1" id="KW-0472">Membrane</keyword>
<organism evidence="2 3">
    <name type="scientific">Pseudoxanthomonas winnipegensis</name>
    <dbReference type="NCBI Taxonomy" id="2480810"/>
    <lineage>
        <taxon>Bacteria</taxon>
        <taxon>Pseudomonadati</taxon>
        <taxon>Pseudomonadota</taxon>
        <taxon>Gammaproteobacteria</taxon>
        <taxon>Lysobacterales</taxon>
        <taxon>Lysobacteraceae</taxon>
        <taxon>Pseudoxanthomonas</taxon>
    </lineage>
</organism>
<dbReference type="RefSeq" id="WP_130522816.1">
    <property type="nucleotide sequence ID" value="NZ_JBQGER010000048.1"/>
</dbReference>
<gene>
    <name evidence="2" type="ORF">EA656_04465</name>
</gene>
<sequence>MRAAPLPADGPQQPDAALLLSRGGQTVLVHAYGSVHGAQAQAAVQQLATDGFTQGATRGELIAAAGFTVAAYQAALRLGQITLCEDAARAALLDAPVEDTRIATRARTPGRPALALRAAISCGGAAMALVLVLAAMPGLRGQMQDLLHRPASAPAMATPIAASDWVAPAGSRSGALELGGTLAPSVAQAQSMTAPLPANFNQALAARL</sequence>
<reference evidence="2 3" key="1">
    <citation type="submission" date="2019-02" db="EMBL/GenBank/DDBJ databases">
        <title>WGS of Pseudoxanthomonas species novum from clinical isolates.</title>
        <authorList>
            <person name="Bernier A.-M."/>
            <person name="Bernard K."/>
            <person name="Vachon A."/>
        </authorList>
    </citation>
    <scope>NUCLEOTIDE SEQUENCE [LARGE SCALE GENOMIC DNA]</scope>
    <source>
        <strain evidence="2 3">NML140781</strain>
    </source>
</reference>
<accession>A0A4Q8M001</accession>
<protein>
    <submittedName>
        <fullName evidence="2">Uncharacterized protein</fullName>
    </submittedName>
</protein>
<proteinExistence type="predicted"/>
<dbReference type="Proteomes" id="UP000292087">
    <property type="component" value="Unassembled WGS sequence"/>
</dbReference>
<evidence type="ECO:0000256" key="1">
    <source>
        <dbReference type="SAM" id="Phobius"/>
    </source>
</evidence>
<evidence type="ECO:0000313" key="2">
    <source>
        <dbReference type="EMBL" id="TAA37907.1"/>
    </source>
</evidence>
<name>A0A4Q8M001_9GAMM</name>
<keyword evidence="1" id="KW-1133">Transmembrane helix</keyword>
<feature type="transmembrane region" description="Helical" evidence="1">
    <location>
        <begin position="114"/>
        <end position="136"/>
    </location>
</feature>
<keyword evidence="1" id="KW-0812">Transmembrane</keyword>